<keyword evidence="1" id="KW-0732">Signal</keyword>
<dbReference type="AlphaFoldDB" id="A0A7W6E6J7"/>
<dbReference type="Proteomes" id="UP000530268">
    <property type="component" value="Unassembled WGS sequence"/>
</dbReference>
<proteinExistence type="predicted"/>
<protein>
    <submittedName>
        <fullName evidence="2">Uncharacterized protein</fullName>
    </submittedName>
</protein>
<feature type="chain" id="PRO_5030524168" evidence="1">
    <location>
        <begin position="22"/>
        <end position="98"/>
    </location>
</feature>
<evidence type="ECO:0000256" key="1">
    <source>
        <dbReference type="SAM" id="SignalP"/>
    </source>
</evidence>
<feature type="signal peptide" evidence="1">
    <location>
        <begin position="1"/>
        <end position="21"/>
    </location>
</feature>
<dbReference type="RefSeq" id="WP_184562512.1">
    <property type="nucleotide sequence ID" value="NZ_JACIEI010000001.1"/>
</dbReference>
<gene>
    <name evidence="2" type="ORF">GGR95_000574</name>
</gene>
<keyword evidence="3" id="KW-1185">Reference proteome</keyword>
<evidence type="ECO:0000313" key="2">
    <source>
        <dbReference type="EMBL" id="MBB3992955.1"/>
    </source>
</evidence>
<organism evidence="2 3">
    <name type="scientific">Sulfitobacter undariae</name>
    <dbReference type="NCBI Taxonomy" id="1563671"/>
    <lineage>
        <taxon>Bacteria</taxon>
        <taxon>Pseudomonadati</taxon>
        <taxon>Pseudomonadota</taxon>
        <taxon>Alphaproteobacteria</taxon>
        <taxon>Rhodobacterales</taxon>
        <taxon>Roseobacteraceae</taxon>
        <taxon>Sulfitobacter</taxon>
    </lineage>
</organism>
<comment type="caution">
    <text evidence="2">The sequence shown here is derived from an EMBL/GenBank/DDBJ whole genome shotgun (WGS) entry which is preliminary data.</text>
</comment>
<dbReference type="EMBL" id="JACIEI010000001">
    <property type="protein sequence ID" value="MBB3992955.1"/>
    <property type="molecule type" value="Genomic_DNA"/>
</dbReference>
<dbReference type="PROSITE" id="PS51257">
    <property type="entry name" value="PROKAR_LIPOPROTEIN"/>
    <property type="match status" value="1"/>
</dbReference>
<sequence length="98" mass="10318">MKRVHPFLALLATLSLVGACAEFPALERTITPELTAADYPALVPLGPVLASAQSVGTEPVQATATIDGRVSALKARAARLRGSVLSGRERQRLEKGLQ</sequence>
<evidence type="ECO:0000313" key="3">
    <source>
        <dbReference type="Proteomes" id="UP000530268"/>
    </source>
</evidence>
<accession>A0A7W6E6J7</accession>
<name>A0A7W6E6J7_9RHOB</name>
<reference evidence="2 3" key="1">
    <citation type="submission" date="2020-08" db="EMBL/GenBank/DDBJ databases">
        <title>Genomic Encyclopedia of Type Strains, Phase IV (KMG-IV): sequencing the most valuable type-strain genomes for metagenomic binning, comparative biology and taxonomic classification.</title>
        <authorList>
            <person name="Goeker M."/>
        </authorList>
    </citation>
    <scope>NUCLEOTIDE SEQUENCE [LARGE SCALE GENOMIC DNA]</scope>
    <source>
        <strain evidence="2 3">DSM 102234</strain>
    </source>
</reference>